<evidence type="ECO:0000313" key="7">
    <source>
        <dbReference type="Proteomes" id="UP000198374"/>
    </source>
</evidence>
<dbReference type="InterPro" id="IPR036264">
    <property type="entry name" value="Bact_exopeptidase_dim_dom"/>
</dbReference>
<dbReference type="InterPro" id="IPR002933">
    <property type="entry name" value="Peptidase_M20"/>
</dbReference>
<keyword evidence="2 6" id="KW-0378">Hydrolase</keyword>
<evidence type="ECO:0000256" key="3">
    <source>
        <dbReference type="PIRSR" id="PIRSR001235-1"/>
    </source>
</evidence>
<dbReference type="Pfam" id="PF07687">
    <property type="entry name" value="M20_dimer"/>
    <property type="match status" value="1"/>
</dbReference>
<feature type="binding site" evidence="3">
    <location>
        <position position="380"/>
    </location>
    <ligand>
        <name>Zn(2+)</name>
        <dbReference type="ChEBI" id="CHEBI:29105"/>
        <label>2</label>
    </ligand>
</feature>
<comment type="caution">
    <text evidence="6">The sequence shown here is derived from an EMBL/GenBank/DDBJ whole genome shotgun (WGS) entry which is preliminary data.</text>
</comment>
<dbReference type="SUPFAM" id="SSF55031">
    <property type="entry name" value="Bacterial exopeptidase dimerisation domain"/>
    <property type="match status" value="1"/>
</dbReference>
<dbReference type="NCBIfam" id="TIGR01879">
    <property type="entry name" value="hydantase"/>
    <property type="match status" value="1"/>
</dbReference>
<dbReference type="Gene3D" id="3.40.630.10">
    <property type="entry name" value="Zn peptidases"/>
    <property type="match status" value="1"/>
</dbReference>
<organism evidence="6 7">
    <name type="scientific">Secundilactobacillus mixtipabuli</name>
    <dbReference type="NCBI Taxonomy" id="1435342"/>
    <lineage>
        <taxon>Bacteria</taxon>
        <taxon>Bacillati</taxon>
        <taxon>Bacillota</taxon>
        <taxon>Bacilli</taxon>
        <taxon>Lactobacillales</taxon>
        <taxon>Lactobacillaceae</taxon>
        <taxon>Secundilactobacillus</taxon>
    </lineage>
</organism>
<dbReference type="InterPro" id="IPR011650">
    <property type="entry name" value="Peptidase_M20_dimer"/>
</dbReference>
<feature type="binding site" evidence="4">
    <location>
        <position position="214"/>
    </location>
    <ligand>
        <name>allantoate</name>
        <dbReference type="ChEBI" id="CHEBI:17536"/>
    </ligand>
</feature>
<dbReference type="RefSeq" id="WP_089109345.1">
    <property type="nucleotide sequence ID" value="NZ_BCMF01000006.1"/>
</dbReference>
<dbReference type="PIRSF" id="PIRSF001235">
    <property type="entry name" value="Amidase_carbamoylase"/>
    <property type="match status" value="1"/>
</dbReference>
<evidence type="ECO:0000259" key="5">
    <source>
        <dbReference type="Pfam" id="PF07687"/>
    </source>
</evidence>
<sequence>MIRPTQEWLTFEQQFQQIVQLSDKTVGQNRLVYSPNWLAAQTLLIQFGQQNGLTATVDDYGNVYLDLPGTDNQAVATGSHMDTVINGGKYDGLYGVLGGLQAIISLKKQLGTPLHTLRLISFSEEEGSRFNTTFSGSKYYALHQTVPVLTDSNNIPFDRARSQAVDQLQKLGNVRVNRPSLPKSFTELHIEQGPRLTASQTQIGLVAGIVGQRRWSVTVQGKSNHAGTTPMNDRHDALQTTVTIITELNSLAHRLSNHLTFTVGQLNVAPNTANVIPGKVQFTIDARHADDHVLDHFEQVITDTCHQLMDSQINVHIKRYVKDLPATFDATLLSQNEQLAQRLKLTSRVMVSGAGHDSYVMNQVTPTTMIFVPSEDGISHAPNEFTSPADLKAGINLLMASLQAQAY</sequence>
<feature type="binding site" evidence="3">
    <location>
        <position position="91"/>
    </location>
    <ligand>
        <name>Zn(2+)</name>
        <dbReference type="ChEBI" id="CHEBI:29105"/>
        <label>2</label>
    </ligand>
</feature>
<feature type="binding site" evidence="3">
    <location>
        <position position="126"/>
    </location>
    <ligand>
        <name>Zn(2+)</name>
        <dbReference type="ChEBI" id="CHEBI:29105"/>
        <label>2</label>
    </ligand>
</feature>
<feature type="binding site" evidence="4">
    <location>
        <position position="274"/>
    </location>
    <ligand>
        <name>allantoate</name>
        <dbReference type="ChEBI" id="CHEBI:17536"/>
    </ligand>
</feature>
<feature type="binding site" evidence="3">
    <location>
        <position position="189"/>
    </location>
    <ligand>
        <name>Zn(2+)</name>
        <dbReference type="ChEBI" id="CHEBI:29105"/>
        <label>1</label>
    </ligand>
</feature>
<dbReference type="SUPFAM" id="SSF53187">
    <property type="entry name" value="Zn-dependent exopeptidases"/>
    <property type="match status" value="1"/>
</dbReference>
<gene>
    <name evidence="6" type="primary">allC</name>
    <name evidence="6" type="ORF">IWT30_01528</name>
</gene>
<dbReference type="PANTHER" id="PTHR32494:SF5">
    <property type="entry name" value="ALLANTOATE AMIDOHYDROLASE"/>
    <property type="match status" value="1"/>
</dbReference>
<evidence type="ECO:0000313" key="6">
    <source>
        <dbReference type="EMBL" id="GAW99558.1"/>
    </source>
</evidence>
<evidence type="ECO:0000256" key="1">
    <source>
        <dbReference type="ARBA" id="ARBA00006153"/>
    </source>
</evidence>
<dbReference type="Pfam" id="PF01546">
    <property type="entry name" value="Peptidase_M20"/>
    <property type="match status" value="1"/>
</dbReference>
<dbReference type="OrthoDB" id="9808195at2"/>
<feature type="domain" description="Peptidase M20 dimerisation" evidence="5">
    <location>
        <begin position="211"/>
        <end position="305"/>
    </location>
</feature>
<keyword evidence="3" id="KW-0862">Zinc</keyword>
<comment type="similarity">
    <text evidence="1">Belongs to the peptidase M20 family.</text>
</comment>
<dbReference type="GO" id="GO:0016813">
    <property type="term" value="F:hydrolase activity, acting on carbon-nitrogen (but not peptide) bonds, in linear amidines"/>
    <property type="evidence" value="ECO:0007669"/>
    <property type="project" value="InterPro"/>
</dbReference>
<dbReference type="AlphaFoldDB" id="A0A1Z5ID30"/>
<keyword evidence="7" id="KW-1185">Reference proteome</keyword>
<dbReference type="InterPro" id="IPR010158">
    <property type="entry name" value="Amidase_Cbmase"/>
</dbReference>
<dbReference type="Gene3D" id="3.30.70.360">
    <property type="match status" value="1"/>
</dbReference>
<dbReference type="GO" id="GO:0046872">
    <property type="term" value="F:metal ion binding"/>
    <property type="evidence" value="ECO:0007669"/>
    <property type="project" value="UniProtKB-KW"/>
</dbReference>
<evidence type="ECO:0000256" key="4">
    <source>
        <dbReference type="PIRSR" id="PIRSR001235-2"/>
    </source>
</evidence>
<dbReference type="CDD" id="cd03884">
    <property type="entry name" value="M20_bAS"/>
    <property type="match status" value="1"/>
</dbReference>
<keyword evidence="3" id="KW-0479">Metal-binding</keyword>
<dbReference type="Proteomes" id="UP000198374">
    <property type="component" value="Unassembled WGS sequence"/>
</dbReference>
<protein>
    <submittedName>
        <fullName evidence="6">Allantoate amidohydrolase</fullName>
    </submittedName>
</protein>
<comment type="cofactor">
    <cofactor evidence="3">
        <name>Zn(2+)</name>
        <dbReference type="ChEBI" id="CHEBI:29105"/>
    </cofactor>
    <text evidence="3">Binds 2 Zn(2+) ions per subunit.</text>
</comment>
<reference evidence="6 7" key="1">
    <citation type="submission" date="2015-11" db="EMBL/GenBank/DDBJ databases">
        <title>Draft genome sequences of new species of the genus Lactobacillus isolated from orchardgrass silage.</title>
        <authorList>
            <person name="Tohno M."/>
            <person name="Tanizawa Y."/>
            <person name="Arita M."/>
        </authorList>
    </citation>
    <scope>NUCLEOTIDE SEQUENCE [LARGE SCALE GENOMIC DNA]</scope>
    <source>
        <strain evidence="6 7">IWT30</strain>
    </source>
</reference>
<feature type="binding site" evidence="3">
    <location>
        <position position="91"/>
    </location>
    <ligand>
        <name>Zn(2+)</name>
        <dbReference type="ChEBI" id="CHEBI:29105"/>
        <label>1</label>
    </ligand>
</feature>
<feature type="binding site" evidence="4">
    <location>
        <position position="287"/>
    </location>
    <ligand>
        <name>allantoate</name>
        <dbReference type="ChEBI" id="CHEBI:17536"/>
    </ligand>
</feature>
<evidence type="ECO:0000256" key="2">
    <source>
        <dbReference type="ARBA" id="ARBA00022801"/>
    </source>
</evidence>
<dbReference type="EMBL" id="BCMF01000006">
    <property type="protein sequence ID" value="GAW99558.1"/>
    <property type="molecule type" value="Genomic_DNA"/>
</dbReference>
<proteinExistence type="inferred from homology"/>
<feature type="binding site" evidence="3">
    <location>
        <position position="80"/>
    </location>
    <ligand>
        <name>Zn(2+)</name>
        <dbReference type="ChEBI" id="CHEBI:29105"/>
        <label>1</label>
    </ligand>
</feature>
<dbReference type="PANTHER" id="PTHR32494">
    <property type="entry name" value="ALLANTOATE DEIMINASE-RELATED"/>
    <property type="match status" value="1"/>
</dbReference>
<accession>A0A1Z5ID30</accession>
<name>A0A1Z5ID30_9LACO</name>